<keyword evidence="3" id="KW-1185">Reference proteome</keyword>
<gene>
    <name evidence="2" type="ORF">NDU88_007287</name>
</gene>
<feature type="region of interest" description="Disordered" evidence="1">
    <location>
        <begin position="1"/>
        <end position="20"/>
    </location>
</feature>
<comment type="caution">
    <text evidence="2">The sequence shown here is derived from an EMBL/GenBank/DDBJ whole genome shotgun (WGS) entry which is preliminary data.</text>
</comment>
<accession>A0AAV7UNE5</accession>
<dbReference type="AlphaFoldDB" id="A0AAV7UNE5"/>
<reference evidence="2" key="1">
    <citation type="journal article" date="2022" name="bioRxiv">
        <title>Sequencing and chromosome-scale assembly of the giantPleurodeles waltlgenome.</title>
        <authorList>
            <person name="Brown T."/>
            <person name="Elewa A."/>
            <person name="Iarovenko S."/>
            <person name="Subramanian E."/>
            <person name="Araus A.J."/>
            <person name="Petzold A."/>
            <person name="Susuki M."/>
            <person name="Suzuki K.-i.T."/>
            <person name="Hayashi T."/>
            <person name="Toyoda A."/>
            <person name="Oliveira C."/>
            <person name="Osipova E."/>
            <person name="Leigh N.D."/>
            <person name="Simon A."/>
            <person name="Yun M.H."/>
        </authorList>
    </citation>
    <scope>NUCLEOTIDE SEQUENCE</scope>
    <source>
        <strain evidence="2">20211129_DDA</strain>
        <tissue evidence="2">Liver</tissue>
    </source>
</reference>
<feature type="compositionally biased region" description="Basic and acidic residues" evidence="1">
    <location>
        <begin position="42"/>
        <end position="55"/>
    </location>
</feature>
<feature type="region of interest" description="Disordered" evidence="1">
    <location>
        <begin position="40"/>
        <end position="67"/>
    </location>
</feature>
<evidence type="ECO:0000313" key="2">
    <source>
        <dbReference type="EMBL" id="KAJ1190549.1"/>
    </source>
</evidence>
<dbReference type="EMBL" id="JANPWB010000005">
    <property type="protein sequence ID" value="KAJ1190549.1"/>
    <property type="molecule type" value="Genomic_DNA"/>
</dbReference>
<protein>
    <submittedName>
        <fullName evidence="2">Uncharacterized protein</fullName>
    </submittedName>
</protein>
<organism evidence="2 3">
    <name type="scientific">Pleurodeles waltl</name>
    <name type="common">Iberian ribbed newt</name>
    <dbReference type="NCBI Taxonomy" id="8319"/>
    <lineage>
        <taxon>Eukaryota</taxon>
        <taxon>Metazoa</taxon>
        <taxon>Chordata</taxon>
        <taxon>Craniata</taxon>
        <taxon>Vertebrata</taxon>
        <taxon>Euteleostomi</taxon>
        <taxon>Amphibia</taxon>
        <taxon>Batrachia</taxon>
        <taxon>Caudata</taxon>
        <taxon>Salamandroidea</taxon>
        <taxon>Salamandridae</taxon>
        <taxon>Pleurodelinae</taxon>
        <taxon>Pleurodeles</taxon>
    </lineage>
</organism>
<name>A0AAV7UNE5_PLEWA</name>
<dbReference type="Proteomes" id="UP001066276">
    <property type="component" value="Chromosome 3_1"/>
</dbReference>
<sequence length="124" mass="13686">MRGACDSSHRNGREAGSSLGSRARLLPRSWAYLDIVNPRSRGAPERVPTRDRRSWALEGSSGSSGLGSSVLKRDGFLVEETRLRPLCRPFFPLSLRGALPGGVISTTLLAWSRFIVRCIKLIDY</sequence>
<evidence type="ECO:0000256" key="1">
    <source>
        <dbReference type="SAM" id="MobiDB-lite"/>
    </source>
</evidence>
<evidence type="ECO:0000313" key="3">
    <source>
        <dbReference type="Proteomes" id="UP001066276"/>
    </source>
</evidence>
<proteinExistence type="predicted"/>